<evidence type="ECO:0000313" key="6">
    <source>
        <dbReference type="Proteomes" id="UP001519332"/>
    </source>
</evidence>
<gene>
    <name evidence="5" type="ORF">JOF56_000743</name>
</gene>
<dbReference type="SUPFAM" id="SSF56399">
    <property type="entry name" value="ADP-ribosylation"/>
    <property type="match status" value="1"/>
</dbReference>
<evidence type="ECO:0000256" key="2">
    <source>
        <dbReference type="ARBA" id="ARBA00023157"/>
    </source>
</evidence>
<evidence type="ECO:0000256" key="1">
    <source>
        <dbReference type="ARBA" id="ARBA00022729"/>
    </source>
</evidence>
<feature type="region of interest" description="Disordered" evidence="3">
    <location>
        <begin position="230"/>
        <end position="324"/>
    </location>
</feature>
<keyword evidence="6" id="KW-1185">Reference proteome</keyword>
<evidence type="ECO:0000313" key="5">
    <source>
        <dbReference type="EMBL" id="MBP2320358.1"/>
    </source>
</evidence>
<dbReference type="EMBL" id="JAGINW010000001">
    <property type="protein sequence ID" value="MBP2320358.1"/>
    <property type="molecule type" value="Genomic_DNA"/>
</dbReference>
<dbReference type="RefSeq" id="WP_209647987.1">
    <property type="nucleotide sequence ID" value="NZ_JAGINW010000001.1"/>
</dbReference>
<dbReference type="InterPro" id="IPR008801">
    <property type="entry name" value="RALF"/>
</dbReference>
<evidence type="ECO:0000256" key="4">
    <source>
        <dbReference type="SAM" id="SignalP"/>
    </source>
</evidence>
<sequence length="324" mass="35130">MESRRRTGFRRVVLTGAMTILAGIGSSMLLPLMANAATSDPPPPRRPTVSTLYRGDSRPPSEIFRNGFSGRGSDTSLVRHVRGGSGAMQSAYISTSEDQGQSLTFAASQGANNLVTVANACRGRAARPTNPFSSVWTYFVDSSRPGCSTGRSGYVTAQTYIYEIDARAAGNAYHVGDLFADHPDLQRYAGQREWAYQGRIPASAIIRVQVYETTVRVVYNSNGVATFPDFRNQPSDWHRVPERAGQQAQQNPNYHPGSPSRIIFPAPGNGTRPGAGGSSSNPRDHVGTSSHDELKRRRLNQPKTEPGAANPWTRGCSAITRCRS</sequence>
<evidence type="ECO:0000256" key="3">
    <source>
        <dbReference type="SAM" id="MobiDB-lite"/>
    </source>
</evidence>
<dbReference type="Gene3D" id="3.90.210.10">
    <property type="entry name" value="Heat-Labile Enterotoxin, subunit A"/>
    <property type="match status" value="1"/>
</dbReference>
<proteinExistence type="predicted"/>
<dbReference type="Pfam" id="PF05498">
    <property type="entry name" value="RALF"/>
    <property type="match status" value="1"/>
</dbReference>
<dbReference type="InterPro" id="IPR003898">
    <property type="entry name" value="Borpert_toxA"/>
</dbReference>
<comment type="caution">
    <text evidence="5">The sequence shown here is derived from an EMBL/GenBank/DDBJ whole genome shotgun (WGS) entry which is preliminary data.</text>
</comment>
<keyword evidence="1 4" id="KW-0732">Signal</keyword>
<feature type="region of interest" description="Disordered" evidence="3">
    <location>
        <begin position="35"/>
        <end position="57"/>
    </location>
</feature>
<protein>
    <submittedName>
        <fullName evidence="5">Uncharacterized protein</fullName>
    </submittedName>
</protein>
<feature type="compositionally biased region" description="Basic and acidic residues" evidence="3">
    <location>
        <begin position="282"/>
        <end position="295"/>
    </location>
</feature>
<keyword evidence="2" id="KW-1015">Disulfide bond</keyword>
<accession>A0ABS4T7H0</accession>
<organism evidence="5 6">
    <name type="scientific">Kibdelosporangium banguiense</name>
    <dbReference type="NCBI Taxonomy" id="1365924"/>
    <lineage>
        <taxon>Bacteria</taxon>
        <taxon>Bacillati</taxon>
        <taxon>Actinomycetota</taxon>
        <taxon>Actinomycetes</taxon>
        <taxon>Pseudonocardiales</taxon>
        <taxon>Pseudonocardiaceae</taxon>
        <taxon>Kibdelosporangium</taxon>
    </lineage>
</organism>
<name>A0ABS4T7H0_9PSEU</name>
<reference evidence="5 6" key="1">
    <citation type="submission" date="2021-03" db="EMBL/GenBank/DDBJ databases">
        <title>Sequencing the genomes of 1000 actinobacteria strains.</title>
        <authorList>
            <person name="Klenk H.-P."/>
        </authorList>
    </citation>
    <scope>NUCLEOTIDE SEQUENCE [LARGE SCALE GENOMIC DNA]</scope>
    <source>
        <strain evidence="5 6">DSM 46670</strain>
    </source>
</reference>
<dbReference type="Proteomes" id="UP001519332">
    <property type="component" value="Unassembled WGS sequence"/>
</dbReference>
<feature type="signal peptide" evidence="4">
    <location>
        <begin position="1"/>
        <end position="36"/>
    </location>
</feature>
<feature type="chain" id="PRO_5047329991" evidence="4">
    <location>
        <begin position="37"/>
        <end position="324"/>
    </location>
</feature>
<dbReference type="Pfam" id="PF02917">
    <property type="entry name" value="Pertussis_S1"/>
    <property type="match status" value="1"/>
</dbReference>